<feature type="coiled-coil region" evidence="9">
    <location>
        <begin position="465"/>
        <end position="513"/>
    </location>
</feature>
<keyword evidence="2" id="KW-0963">Cytoplasm</keyword>
<dbReference type="PANTHER" id="PTHR23311:SF5">
    <property type="entry name" value="CENTROSOMAL PROTEIN OF 72 KDA"/>
    <property type="match status" value="1"/>
</dbReference>
<gene>
    <name evidence="12" type="primary">LOC116944130</name>
</gene>
<keyword evidence="6" id="KW-0206">Cytoskeleton</keyword>
<evidence type="ECO:0000256" key="1">
    <source>
        <dbReference type="ARBA" id="ARBA00004300"/>
    </source>
</evidence>
<evidence type="ECO:0000313" key="12">
    <source>
        <dbReference type="RefSeq" id="XP_032813473.1"/>
    </source>
</evidence>
<evidence type="ECO:0000256" key="8">
    <source>
        <dbReference type="ARBA" id="ARBA00070210"/>
    </source>
</evidence>
<feature type="compositionally biased region" description="Basic and acidic residues" evidence="10">
    <location>
        <begin position="159"/>
        <end position="176"/>
    </location>
</feature>
<evidence type="ECO:0000256" key="9">
    <source>
        <dbReference type="SAM" id="Coils"/>
    </source>
</evidence>
<sequence>MAPFSLNAMALAATEDWVRKRLQLAHDNLGDVRSLSLPGTYSEKVAHLGSSLKNFTRLKSLDLSRNSLMSLQGLEHLTLLEKLNLYYNSVANKQELLRLRAMSGLRELDLRLNPVAAAEPDYRLLLVHMLPNLRRLDDRPVRDSERKAALMHFSSDQAYEFRDPDPPAAKEPEKPLQPRAAYVSSLSRPRSLLDADDERVLNLISQPGFTLGSKEPSVELHSLESIREMDRVTSGDKLGMSRPTQEESKAKDPFLQIQNCSTQSIDIPKTSSGFRSGTGGKVYTDSTNHEGGALKASPPRSALRSPGKEGSAAGRPRDGHVRVTFADEAPRDLMAPDPNLRFQDEAEAYHVISGRANFTPHPAGGMHSISCDSNTGKGLPSSRSENEAIHKRWSSLDQLSKLSPSQRTLHEKVADVDCTLVPPPLEQLLDLVDKHWNGSRSLHVNDRFLVPARQILNAISGGVSMLSLLRELQELRDRISDLTREREALARENAALNQDHAATRDQMVQLQAQALRQTAESQELLKIKDQLTSALKDGAEMRSKLTQIVEESHLLREKATRLQREATARSGSVRADATQHAGELQQENQKLVTEMKNMRHQLQQLSQVHELVTMLQESHKSLVMTNEHLLRELGNARERHGTGRFPPALE</sequence>
<evidence type="ECO:0000313" key="11">
    <source>
        <dbReference type="Proteomes" id="UP001318040"/>
    </source>
</evidence>
<dbReference type="KEGG" id="pmrn:116944130"/>
<evidence type="ECO:0000256" key="2">
    <source>
        <dbReference type="ARBA" id="ARBA00022490"/>
    </source>
</evidence>
<dbReference type="SUPFAM" id="SSF52058">
    <property type="entry name" value="L domain-like"/>
    <property type="match status" value="1"/>
</dbReference>
<dbReference type="PANTHER" id="PTHR23311">
    <property type="entry name" value="HEAT SHOCK REGULATED 2"/>
    <property type="match status" value="1"/>
</dbReference>
<keyword evidence="4" id="KW-0677">Repeat</keyword>
<comment type="subcellular location">
    <subcellularLocation>
        <location evidence="1">Cytoplasm</location>
        <location evidence="1">Cytoskeleton</location>
        <location evidence="1">Microtubule organizing center</location>
        <location evidence="1">Centrosome</location>
    </subcellularLocation>
</comment>
<name>A0AAJ7WYK7_PETMA</name>
<keyword evidence="11" id="KW-1185">Reference proteome</keyword>
<evidence type="ECO:0000256" key="10">
    <source>
        <dbReference type="SAM" id="MobiDB-lite"/>
    </source>
</evidence>
<accession>A0AAJ7WYK7</accession>
<dbReference type="Gene3D" id="3.80.10.10">
    <property type="entry name" value="Ribonuclease Inhibitor"/>
    <property type="match status" value="1"/>
</dbReference>
<dbReference type="InterPro" id="IPR001611">
    <property type="entry name" value="Leu-rich_rpt"/>
</dbReference>
<dbReference type="InterPro" id="IPR055320">
    <property type="entry name" value="CEP72-like"/>
</dbReference>
<reference evidence="12" key="1">
    <citation type="submission" date="2025-08" db="UniProtKB">
        <authorList>
            <consortium name="RefSeq"/>
        </authorList>
    </citation>
    <scope>IDENTIFICATION</scope>
    <source>
        <tissue evidence="12">Sperm</tissue>
    </source>
</reference>
<keyword evidence="3" id="KW-0433">Leucine-rich repeat</keyword>
<dbReference type="RefSeq" id="XP_032813473.1">
    <property type="nucleotide sequence ID" value="XM_032957582.1"/>
</dbReference>
<organism evidence="11 12">
    <name type="scientific">Petromyzon marinus</name>
    <name type="common">Sea lamprey</name>
    <dbReference type="NCBI Taxonomy" id="7757"/>
    <lineage>
        <taxon>Eukaryota</taxon>
        <taxon>Metazoa</taxon>
        <taxon>Chordata</taxon>
        <taxon>Craniata</taxon>
        <taxon>Vertebrata</taxon>
        <taxon>Cyclostomata</taxon>
        <taxon>Hyperoartia</taxon>
        <taxon>Petromyzontiformes</taxon>
        <taxon>Petromyzontidae</taxon>
        <taxon>Petromyzon</taxon>
    </lineage>
</organism>
<feature type="region of interest" description="Disordered" evidence="10">
    <location>
        <begin position="157"/>
        <end position="183"/>
    </location>
</feature>
<evidence type="ECO:0000256" key="4">
    <source>
        <dbReference type="ARBA" id="ARBA00022737"/>
    </source>
</evidence>
<dbReference type="Proteomes" id="UP001318040">
    <property type="component" value="Chromosome 20"/>
</dbReference>
<evidence type="ECO:0000256" key="3">
    <source>
        <dbReference type="ARBA" id="ARBA00022614"/>
    </source>
</evidence>
<dbReference type="GO" id="GO:0034451">
    <property type="term" value="C:centriolar satellite"/>
    <property type="evidence" value="ECO:0007669"/>
    <property type="project" value="UniProtKB-ARBA"/>
</dbReference>
<dbReference type="InterPro" id="IPR032675">
    <property type="entry name" value="LRR_dom_sf"/>
</dbReference>
<evidence type="ECO:0000256" key="7">
    <source>
        <dbReference type="ARBA" id="ARBA00061023"/>
    </source>
</evidence>
<keyword evidence="5 9" id="KW-0175">Coiled coil</keyword>
<evidence type="ECO:0000256" key="6">
    <source>
        <dbReference type="ARBA" id="ARBA00023212"/>
    </source>
</evidence>
<evidence type="ECO:0000256" key="5">
    <source>
        <dbReference type="ARBA" id="ARBA00023054"/>
    </source>
</evidence>
<feature type="compositionally biased region" description="Polar residues" evidence="10">
    <location>
        <begin position="256"/>
        <end position="275"/>
    </location>
</feature>
<dbReference type="AlphaFoldDB" id="A0AAJ7WYK7"/>
<proteinExistence type="inferred from homology"/>
<comment type="similarity">
    <text evidence="7">Belongs to the CEP72 family.</text>
</comment>
<dbReference type="GeneID" id="116944130"/>
<dbReference type="Pfam" id="PF14580">
    <property type="entry name" value="LRR_9"/>
    <property type="match status" value="1"/>
</dbReference>
<protein>
    <recommendedName>
        <fullName evidence="8">Centrosomal protein of 72 kDa</fullName>
    </recommendedName>
</protein>
<feature type="region of interest" description="Disordered" evidence="10">
    <location>
        <begin position="562"/>
        <end position="585"/>
    </location>
</feature>
<dbReference type="FunFam" id="3.80.10.10:FF:000489">
    <property type="entry name" value="Centrosomal protein of 72 kDa"/>
    <property type="match status" value="1"/>
</dbReference>
<dbReference type="PROSITE" id="PS51450">
    <property type="entry name" value="LRR"/>
    <property type="match status" value="1"/>
</dbReference>
<feature type="region of interest" description="Disordered" evidence="10">
    <location>
        <begin position="233"/>
        <end position="320"/>
    </location>
</feature>